<protein>
    <submittedName>
        <fullName evidence="2">ABC transporter permease subunit</fullName>
    </submittedName>
</protein>
<dbReference type="EMBL" id="CP137641">
    <property type="protein sequence ID" value="WOX56498.1"/>
    <property type="molecule type" value="Genomic_DNA"/>
</dbReference>
<organism evidence="2 3">
    <name type="scientific">Methanoculleus palmolei</name>
    <dbReference type="NCBI Taxonomy" id="72612"/>
    <lineage>
        <taxon>Archaea</taxon>
        <taxon>Methanobacteriati</taxon>
        <taxon>Methanobacteriota</taxon>
        <taxon>Stenosarchaea group</taxon>
        <taxon>Methanomicrobia</taxon>
        <taxon>Methanomicrobiales</taxon>
        <taxon>Methanomicrobiaceae</taxon>
        <taxon>Methanoculleus</taxon>
    </lineage>
</organism>
<dbReference type="Pfam" id="PF12679">
    <property type="entry name" value="ABC2_membrane_2"/>
    <property type="match status" value="1"/>
</dbReference>
<feature type="transmembrane region" description="Helical" evidence="1">
    <location>
        <begin position="215"/>
        <end position="234"/>
    </location>
</feature>
<keyword evidence="3" id="KW-1185">Reference proteome</keyword>
<evidence type="ECO:0000313" key="2">
    <source>
        <dbReference type="EMBL" id="WOX56498.1"/>
    </source>
</evidence>
<keyword evidence="1" id="KW-0472">Membrane</keyword>
<reference evidence="2 3" key="1">
    <citation type="submission" date="2023-10" db="EMBL/GenBank/DDBJ databases">
        <title>The complete genome sequence of Methanoculleus palmolei DSM 4273.</title>
        <authorList>
            <person name="Lai S.-J."/>
            <person name="You Y.-T."/>
            <person name="Chen S.-C."/>
        </authorList>
    </citation>
    <scope>NUCLEOTIDE SEQUENCE [LARGE SCALE GENOMIC DNA]</scope>
    <source>
        <strain evidence="2 3">DSM 4273</strain>
    </source>
</reference>
<keyword evidence="1" id="KW-1133">Transmembrane helix</keyword>
<accession>A0ABD8AAG8</accession>
<proteinExistence type="predicted"/>
<dbReference type="GO" id="GO:0005886">
    <property type="term" value="C:plasma membrane"/>
    <property type="evidence" value="ECO:0007669"/>
    <property type="project" value="UniProtKB-SubCell"/>
</dbReference>
<evidence type="ECO:0000256" key="1">
    <source>
        <dbReference type="SAM" id="Phobius"/>
    </source>
</evidence>
<evidence type="ECO:0000313" key="3">
    <source>
        <dbReference type="Proteomes" id="UP001626603"/>
    </source>
</evidence>
<name>A0ABD8AAG8_9EURY</name>
<feature type="transmembrane region" description="Helical" evidence="1">
    <location>
        <begin position="181"/>
        <end position="203"/>
    </location>
</feature>
<feature type="transmembrane region" description="Helical" evidence="1">
    <location>
        <begin position="37"/>
        <end position="58"/>
    </location>
</feature>
<feature type="transmembrane region" description="Helical" evidence="1">
    <location>
        <begin position="312"/>
        <end position="334"/>
    </location>
</feature>
<dbReference type="AlphaFoldDB" id="A0ABD8AAG8"/>
<dbReference type="Proteomes" id="UP001626603">
    <property type="component" value="Chromosome"/>
</dbReference>
<feature type="transmembrane region" description="Helical" evidence="1">
    <location>
        <begin position="148"/>
        <end position="175"/>
    </location>
</feature>
<feature type="transmembrane region" description="Helical" evidence="1">
    <location>
        <begin position="96"/>
        <end position="120"/>
    </location>
</feature>
<dbReference type="PANTHER" id="PTHR43471:SF14">
    <property type="entry name" value="ABC-2 TYPE TRANSPORT SYSTEM PERMEASE PROTEIN"/>
    <property type="match status" value="1"/>
</dbReference>
<sequence length="340" mass="37410">MATEPMVTGEARERRGMKAERVFIVARKEFTDQVTGWRFLVILALFLAIALAGTYSGVVSYERELDRYAQELEAMDDRFDESGWIIMPSKPPVENVYSSMFLVLISYGSLLAIAVGFNLVSGEKESRSLKSLLSHPVYRDEIINGKALGGVALLVLVIGGVLLIATALLLVLSIVPSPDDLWVILTYAGVTLLLLVTFFSIALAFSTLCRESGSALLLAVIAFILLSFVIPYAFAQIGPALMMEEPDPAAYGGDTSSEGFQAEIMAYYERQDVITSARNLLSPEMAVNNLIQTVHNSHNSPGTTFENMLGEIWSSVVALIFYPVVFFAIAYARFMRMDIR</sequence>
<gene>
    <name evidence="2" type="ORF">R6Y95_03985</name>
</gene>
<keyword evidence="1" id="KW-0812">Transmembrane</keyword>
<dbReference type="PANTHER" id="PTHR43471">
    <property type="entry name" value="ABC TRANSPORTER PERMEASE"/>
    <property type="match status" value="1"/>
</dbReference>